<evidence type="ECO:0000259" key="2">
    <source>
        <dbReference type="SMART" id="SM00849"/>
    </source>
</evidence>
<dbReference type="SMART" id="SM00849">
    <property type="entry name" value="Lactamase_B"/>
    <property type="match status" value="1"/>
</dbReference>
<dbReference type="AlphaFoldDB" id="A0A8E2F369"/>
<dbReference type="SUPFAM" id="SSF56281">
    <property type="entry name" value="Metallo-hydrolase/oxidoreductase"/>
    <property type="match status" value="1"/>
</dbReference>
<dbReference type="InterPro" id="IPR036866">
    <property type="entry name" value="RibonucZ/Hydroxyglut_hydro"/>
</dbReference>
<evidence type="ECO:0000256" key="1">
    <source>
        <dbReference type="SAM" id="SignalP"/>
    </source>
</evidence>
<feature type="signal peptide" evidence="1">
    <location>
        <begin position="1"/>
        <end position="17"/>
    </location>
</feature>
<name>A0A8E2F369_9PEZI</name>
<accession>A0A8E2F369</accession>
<dbReference type="CDD" id="cd16276">
    <property type="entry name" value="metallo-hydrolase-like_MBL-fold"/>
    <property type="match status" value="1"/>
</dbReference>
<keyword evidence="4" id="KW-1185">Reference proteome</keyword>
<protein>
    <submittedName>
        <fullName evidence="3">Metallo-hydrolase/oxidoreductase</fullName>
    </submittedName>
</protein>
<dbReference type="Gene3D" id="3.60.15.10">
    <property type="entry name" value="Ribonuclease Z/Hydroxyacylglutathione hydrolase-like"/>
    <property type="match status" value="1"/>
</dbReference>
<organism evidence="3 4">
    <name type="scientific">Glonium stellatum</name>
    <dbReference type="NCBI Taxonomy" id="574774"/>
    <lineage>
        <taxon>Eukaryota</taxon>
        <taxon>Fungi</taxon>
        <taxon>Dikarya</taxon>
        <taxon>Ascomycota</taxon>
        <taxon>Pezizomycotina</taxon>
        <taxon>Dothideomycetes</taxon>
        <taxon>Pleosporomycetidae</taxon>
        <taxon>Gloniales</taxon>
        <taxon>Gloniaceae</taxon>
        <taxon>Glonium</taxon>
    </lineage>
</organism>
<dbReference type="InterPro" id="IPR050855">
    <property type="entry name" value="NDM-1-like"/>
</dbReference>
<sequence length="351" mass="37322">MKSLLLTLLAAARTAAACSHLSELNTTFAALPATAHGLALNAAGYAVQAFGGGAYMVTDGSYQNVFFVSTAGVILVDLPPTIGTNVLYAIGNVTTLPVTHLVYSHAHADHIGAAALVAGAGGSGSGSAVVEIVAHADTKELLQEVADPLRPLPTTTFEEQLTLRVGNQTLELRYEGENHARGNIFIYAPVQKLLVLIDVVFPGWVPFAQLAVSSNVPGWIAAHDKVLAYDFTYYVGGHLGRAGTRDDVVLQKQYVADLFENCKSAINLSATVDPVLGAAALIGEVESRNPGNKWADFRGYLAVVAEYCGNVTADKWVGRLGAADVWGYENAFMMVERLRLDYNVLGPFRNT</sequence>
<dbReference type="GO" id="GO:0016787">
    <property type="term" value="F:hydrolase activity"/>
    <property type="evidence" value="ECO:0007669"/>
    <property type="project" value="UniProtKB-KW"/>
</dbReference>
<gene>
    <name evidence="3" type="ORF">AOQ84DRAFT_353942</name>
</gene>
<dbReference type="PANTHER" id="PTHR42951">
    <property type="entry name" value="METALLO-BETA-LACTAMASE DOMAIN-CONTAINING"/>
    <property type="match status" value="1"/>
</dbReference>
<feature type="chain" id="PRO_5034800666" evidence="1">
    <location>
        <begin position="18"/>
        <end position="351"/>
    </location>
</feature>
<evidence type="ECO:0000313" key="4">
    <source>
        <dbReference type="Proteomes" id="UP000250140"/>
    </source>
</evidence>
<dbReference type="PANTHER" id="PTHR42951:SF4">
    <property type="entry name" value="ACYL-COENZYME A THIOESTERASE MBLAC2"/>
    <property type="match status" value="1"/>
</dbReference>
<dbReference type="Proteomes" id="UP000250140">
    <property type="component" value="Unassembled WGS sequence"/>
</dbReference>
<proteinExistence type="predicted"/>
<keyword evidence="1" id="KW-0732">Signal</keyword>
<feature type="domain" description="Metallo-beta-lactamase" evidence="2">
    <location>
        <begin position="62"/>
        <end position="238"/>
    </location>
</feature>
<dbReference type="EMBL" id="KV749395">
    <property type="protein sequence ID" value="OCL09609.1"/>
    <property type="molecule type" value="Genomic_DNA"/>
</dbReference>
<evidence type="ECO:0000313" key="3">
    <source>
        <dbReference type="EMBL" id="OCL09609.1"/>
    </source>
</evidence>
<dbReference type="Pfam" id="PF00753">
    <property type="entry name" value="Lactamase_B"/>
    <property type="match status" value="1"/>
</dbReference>
<dbReference type="InterPro" id="IPR001279">
    <property type="entry name" value="Metallo-B-lactamas"/>
</dbReference>
<keyword evidence="3" id="KW-0378">Hydrolase</keyword>
<dbReference type="OrthoDB" id="449487at2759"/>
<reference evidence="3 4" key="1">
    <citation type="journal article" date="2016" name="Nat. Commun.">
        <title>Ectomycorrhizal ecology is imprinted in the genome of the dominant symbiotic fungus Cenococcum geophilum.</title>
        <authorList>
            <consortium name="DOE Joint Genome Institute"/>
            <person name="Peter M."/>
            <person name="Kohler A."/>
            <person name="Ohm R.A."/>
            <person name="Kuo A."/>
            <person name="Krutzmann J."/>
            <person name="Morin E."/>
            <person name="Arend M."/>
            <person name="Barry K.W."/>
            <person name="Binder M."/>
            <person name="Choi C."/>
            <person name="Clum A."/>
            <person name="Copeland A."/>
            <person name="Grisel N."/>
            <person name="Haridas S."/>
            <person name="Kipfer T."/>
            <person name="LaButti K."/>
            <person name="Lindquist E."/>
            <person name="Lipzen A."/>
            <person name="Maire R."/>
            <person name="Meier B."/>
            <person name="Mihaltcheva S."/>
            <person name="Molinier V."/>
            <person name="Murat C."/>
            <person name="Poggeler S."/>
            <person name="Quandt C.A."/>
            <person name="Sperisen C."/>
            <person name="Tritt A."/>
            <person name="Tisserant E."/>
            <person name="Crous P.W."/>
            <person name="Henrissat B."/>
            <person name="Nehls U."/>
            <person name="Egli S."/>
            <person name="Spatafora J.W."/>
            <person name="Grigoriev I.V."/>
            <person name="Martin F.M."/>
        </authorList>
    </citation>
    <scope>NUCLEOTIDE SEQUENCE [LARGE SCALE GENOMIC DNA]</scope>
    <source>
        <strain evidence="3 4">CBS 207.34</strain>
    </source>
</reference>